<name>A0A0S3PP63_9BRAD</name>
<accession>A0A0S3PP63</accession>
<dbReference type="Proteomes" id="UP000236884">
    <property type="component" value="Chromosome"/>
</dbReference>
<dbReference type="EMBL" id="AP014946">
    <property type="protein sequence ID" value="BAT57713.1"/>
    <property type="molecule type" value="Genomic_DNA"/>
</dbReference>
<dbReference type="AlphaFoldDB" id="A0A0S3PP63"/>
<evidence type="ECO:0000313" key="2">
    <source>
        <dbReference type="Proteomes" id="UP000236884"/>
    </source>
</evidence>
<gene>
    <name evidence="1" type="ORF">GJW-30_1_00221</name>
</gene>
<keyword evidence="2" id="KW-1185">Reference proteome</keyword>
<sequence length="61" mass="6754">MPCFAEPSLSEVLKDPLIMTVMKADRVDVTALEKSLREVSGRIRAQAPKRGNVLTNLIAWS</sequence>
<organism evidence="1 2">
    <name type="scientific">Variibacter gotjawalensis</name>
    <dbReference type="NCBI Taxonomy" id="1333996"/>
    <lineage>
        <taxon>Bacteria</taxon>
        <taxon>Pseudomonadati</taxon>
        <taxon>Pseudomonadota</taxon>
        <taxon>Alphaproteobacteria</taxon>
        <taxon>Hyphomicrobiales</taxon>
        <taxon>Nitrobacteraceae</taxon>
        <taxon>Variibacter</taxon>
    </lineage>
</organism>
<protein>
    <submittedName>
        <fullName evidence="1">Uncharacterized protein</fullName>
    </submittedName>
</protein>
<proteinExistence type="predicted"/>
<dbReference type="RefSeq" id="WP_208408032.1">
    <property type="nucleotide sequence ID" value="NZ_JAASRT010000001.1"/>
</dbReference>
<reference evidence="1 2" key="1">
    <citation type="submission" date="2015-08" db="EMBL/GenBank/DDBJ databases">
        <title>Investigation of the bacterial diversity of lava forest soil.</title>
        <authorList>
            <person name="Lee J.S."/>
        </authorList>
    </citation>
    <scope>NUCLEOTIDE SEQUENCE [LARGE SCALE GENOMIC DNA]</scope>
    <source>
        <strain evidence="1 2">GJW-30</strain>
    </source>
</reference>
<evidence type="ECO:0000313" key="1">
    <source>
        <dbReference type="EMBL" id="BAT57713.1"/>
    </source>
</evidence>
<dbReference type="KEGG" id="vgo:GJW-30_1_00221"/>